<sequence length="80" mass="9342">MDTIGRSMLHGNAWLQSLYEMRAKWVHVFVNHVFSTGMTSSQHAETCHSFFKRAIAHQRREELIADHVDVNEKPMLKLPH</sequence>
<dbReference type="InterPro" id="IPR031052">
    <property type="entry name" value="FHY3/FAR1"/>
</dbReference>
<keyword evidence="1" id="KW-0863">Zinc-finger</keyword>
<dbReference type="EMBL" id="JANJYJ010000009">
    <property type="protein sequence ID" value="KAK3189165.1"/>
    <property type="molecule type" value="Genomic_DNA"/>
</dbReference>
<name>A0AAD9ZR35_9ROSI</name>
<comment type="caution">
    <text evidence="2">The sequence shown here is derived from an EMBL/GenBank/DDBJ whole genome shotgun (WGS) entry which is preliminary data.</text>
</comment>
<dbReference type="GO" id="GO:0008270">
    <property type="term" value="F:zinc ion binding"/>
    <property type="evidence" value="ECO:0007669"/>
    <property type="project" value="UniProtKB-UniRule"/>
</dbReference>
<dbReference type="GO" id="GO:0005634">
    <property type="term" value="C:nucleus"/>
    <property type="evidence" value="ECO:0007669"/>
    <property type="project" value="UniProtKB-SubCell"/>
</dbReference>
<keyword evidence="1" id="KW-0479">Metal-binding</keyword>
<protein>
    <recommendedName>
        <fullName evidence="1">Protein FAR1-RELATED SEQUENCE</fullName>
    </recommendedName>
</protein>
<organism evidence="2 3">
    <name type="scientific">Dipteronia sinensis</name>
    <dbReference type="NCBI Taxonomy" id="43782"/>
    <lineage>
        <taxon>Eukaryota</taxon>
        <taxon>Viridiplantae</taxon>
        <taxon>Streptophyta</taxon>
        <taxon>Embryophyta</taxon>
        <taxon>Tracheophyta</taxon>
        <taxon>Spermatophyta</taxon>
        <taxon>Magnoliopsida</taxon>
        <taxon>eudicotyledons</taxon>
        <taxon>Gunneridae</taxon>
        <taxon>Pentapetalae</taxon>
        <taxon>rosids</taxon>
        <taxon>malvids</taxon>
        <taxon>Sapindales</taxon>
        <taxon>Sapindaceae</taxon>
        <taxon>Hippocastanoideae</taxon>
        <taxon>Acereae</taxon>
        <taxon>Dipteronia</taxon>
    </lineage>
</organism>
<evidence type="ECO:0000313" key="2">
    <source>
        <dbReference type="EMBL" id="KAK3189165.1"/>
    </source>
</evidence>
<comment type="function">
    <text evidence="1">Putative transcription activator involved in regulating light control of development.</text>
</comment>
<evidence type="ECO:0000256" key="1">
    <source>
        <dbReference type="RuleBase" id="RU367018"/>
    </source>
</evidence>
<dbReference type="PANTHER" id="PTHR31669">
    <property type="entry name" value="PROTEIN FAR1-RELATED SEQUENCE 10-RELATED"/>
    <property type="match status" value="1"/>
</dbReference>
<gene>
    <name evidence="2" type="ORF">Dsin_028726</name>
</gene>
<comment type="subcellular location">
    <subcellularLocation>
        <location evidence="1">Nucleus</location>
    </subcellularLocation>
</comment>
<evidence type="ECO:0000313" key="3">
    <source>
        <dbReference type="Proteomes" id="UP001281410"/>
    </source>
</evidence>
<dbReference type="AlphaFoldDB" id="A0AAD9ZR35"/>
<keyword evidence="3" id="KW-1185">Reference proteome</keyword>
<dbReference type="Proteomes" id="UP001281410">
    <property type="component" value="Unassembled WGS sequence"/>
</dbReference>
<reference evidence="2" key="1">
    <citation type="journal article" date="2023" name="Plant J.">
        <title>Genome sequences and population genomics provide insights into the demographic history, inbreeding, and mutation load of two 'living fossil' tree species of Dipteronia.</title>
        <authorList>
            <person name="Feng Y."/>
            <person name="Comes H.P."/>
            <person name="Chen J."/>
            <person name="Zhu S."/>
            <person name="Lu R."/>
            <person name="Zhang X."/>
            <person name="Li P."/>
            <person name="Qiu J."/>
            <person name="Olsen K.M."/>
            <person name="Qiu Y."/>
        </authorList>
    </citation>
    <scope>NUCLEOTIDE SEQUENCE</scope>
    <source>
        <strain evidence="2">NBL</strain>
    </source>
</reference>
<keyword evidence="1" id="KW-0862">Zinc</keyword>
<comment type="similarity">
    <text evidence="1">Belongs to the FHY3/FAR1 family.</text>
</comment>
<dbReference type="PANTHER" id="PTHR31669:SF302">
    <property type="entry name" value="PROTEIN FAR1-RELATED SEQUENCE"/>
    <property type="match status" value="1"/>
</dbReference>
<accession>A0AAD9ZR35</accession>
<proteinExistence type="inferred from homology"/>
<keyword evidence="1" id="KW-0539">Nucleus</keyword>
<dbReference type="GO" id="GO:0006355">
    <property type="term" value="P:regulation of DNA-templated transcription"/>
    <property type="evidence" value="ECO:0007669"/>
    <property type="project" value="UniProtKB-UniRule"/>
</dbReference>